<dbReference type="EMBL" id="NCXO01000033">
    <property type="protein sequence ID" value="OSC32788.1"/>
    <property type="molecule type" value="Genomic_DNA"/>
</dbReference>
<accession>A0AA91SQW4</accession>
<comment type="caution">
    <text evidence="2">The sequence shown here is derived from an EMBL/GenBank/DDBJ whole genome shotgun (WGS) entry which is preliminary data.</text>
</comment>
<proteinExistence type="predicted"/>
<dbReference type="CDD" id="cd00531">
    <property type="entry name" value="NTF2_like"/>
    <property type="match status" value="1"/>
</dbReference>
<evidence type="ECO:0000313" key="3">
    <source>
        <dbReference type="Proteomes" id="UP000193577"/>
    </source>
</evidence>
<evidence type="ECO:0000313" key="2">
    <source>
        <dbReference type="EMBL" id="OSC32788.1"/>
    </source>
</evidence>
<sequence length="152" mass="16613">MTLTELQNFLGAFWFHYDEAHYEEITAAFAEDAHYASRSDSGSCPFEETLTADLSGAAAIGPWLTEHRQESPSPLRHHSTNLHITGTDGDVTYARHYLLVNQVTNFVPFAVSSGVVEIGVRRAGSTLQFTKMDVVLDVTDSVPLSEIAAATP</sequence>
<dbReference type="AlphaFoldDB" id="A0AA91SQW4"/>
<dbReference type="SUPFAM" id="SSF54427">
    <property type="entry name" value="NTF2-like"/>
    <property type="match status" value="1"/>
</dbReference>
<reference evidence="2 3" key="1">
    <citation type="submission" date="2017-04" db="EMBL/GenBank/DDBJ databases">
        <title>The new phylogeny of genus Mycobacterium.</title>
        <authorList>
            <person name="Tortoli E."/>
            <person name="Trovato A."/>
            <person name="Cirillo D.M."/>
        </authorList>
    </citation>
    <scope>NUCLEOTIDE SEQUENCE [LARGE SCALE GENOMIC DNA]</scope>
    <source>
        <strain evidence="2 3">KCTC 19819</strain>
    </source>
</reference>
<dbReference type="Proteomes" id="UP000193577">
    <property type="component" value="Unassembled WGS sequence"/>
</dbReference>
<name>A0AA91SQW4_9MYCO</name>
<protein>
    <submittedName>
        <fullName evidence="2">Polyketide cyclase</fullName>
    </submittedName>
</protein>
<evidence type="ECO:0000259" key="1">
    <source>
        <dbReference type="Pfam" id="PF13577"/>
    </source>
</evidence>
<dbReference type="Pfam" id="PF13577">
    <property type="entry name" value="SnoaL_4"/>
    <property type="match status" value="1"/>
</dbReference>
<feature type="domain" description="SnoaL-like" evidence="1">
    <location>
        <begin position="4"/>
        <end position="105"/>
    </location>
</feature>
<dbReference type="Gene3D" id="3.10.450.50">
    <property type="match status" value="1"/>
</dbReference>
<keyword evidence="3" id="KW-1185">Reference proteome</keyword>
<gene>
    <name evidence="2" type="ORF">B8W67_14365</name>
</gene>
<dbReference type="InterPro" id="IPR032710">
    <property type="entry name" value="NTF2-like_dom_sf"/>
</dbReference>
<organism evidence="2 3">
    <name type="scientific">Mycolicibacillus koreensis</name>
    <dbReference type="NCBI Taxonomy" id="1069220"/>
    <lineage>
        <taxon>Bacteria</taxon>
        <taxon>Bacillati</taxon>
        <taxon>Actinomycetota</taxon>
        <taxon>Actinomycetes</taxon>
        <taxon>Mycobacteriales</taxon>
        <taxon>Mycobacteriaceae</taxon>
        <taxon>Mycolicibacillus</taxon>
    </lineage>
</organism>
<dbReference type="InterPro" id="IPR037401">
    <property type="entry name" value="SnoaL-like"/>
</dbReference>